<gene>
    <name evidence="1" type="ORF">ACA1_162520</name>
</gene>
<accession>L8GYP4</accession>
<evidence type="ECO:0000313" key="1">
    <source>
        <dbReference type="EMBL" id="ELR18067.1"/>
    </source>
</evidence>
<dbReference type="Proteomes" id="UP000011083">
    <property type="component" value="Unassembled WGS sequence"/>
</dbReference>
<sequence>MSQTEALRERLGNEYYFVSVEPAPVAGPFPQRAADSMSLSLTAGGGYSVRSPINSGSGGSFTLATDGDKTTITFGGAAWTERGLGRVSGDDANGTLKRRMEEAEDFLQARLSKAAGPYELELRGAESGHQLVLKSQSDGAVLIFAPRD</sequence>
<dbReference type="KEGG" id="acan:ACA1_162520"/>
<dbReference type="RefSeq" id="XP_004340086.1">
    <property type="nucleotide sequence ID" value="XM_004340038.1"/>
</dbReference>
<proteinExistence type="predicted"/>
<evidence type="ECO:0000313" key="2">
    <source>
        <dbReference type="Proteomes" id="UP000011083"/>
    </source>
</evidence>
<dbReference type="GeneID" id="14918829"/>
<keyword evidence="2" id="KW-1185">Reference proteome</keyword>
<evidence type="ECO:0008006" key="3">
    <source>
        <dbReference type="Google" id="ProtNLM"/>
    </source>
</evidence>
<reference evidence="1 2" key="1">
    <citation type="journal article" date="2013" name="Genome Biol.">
        <title>Genome of Acanthamoeba castellanii highlights extensive lateral gene transfer and early evolution of tyrosine kinase signaling.</title>
        <authorList>
            <person name="Clarke M."/>
            <person name="Lohan A.J."/>
            <person name="Liu B."/>
            <person name="Lagkouvardos I."/>
            <person name="Roy S."/>
            <person name="Zafar N."/>
            <person name="Bertelli C."/>
            <person name="Schilde C."/>
            <person name="Kianianmomeni A."/>
            <person name="Burglin T.R."/>
            <person name="Frech C."/>
            <person name="Turcotte B."/>
            <person name="Kopec K.O."/>
            <person name="Synnott J.M."/>
            <person name="Choo C."/>
            <person name="Paponov I."/>
            <person name="Finkler A."/>
            <person name="Soon Heng Tan C."/>
            <person name="Hutchins A.P."/>
            <person name="Weinmeier T."/>
            <person name="Rattei T."/>
            <person name="Chu J.S."/>
            <person name="Gimenez G."/>
            <person name="Irimia M."/>
            <person name="Rigden D.J."/>
            <person name="Fitzpatrick D.A."/>
            <person name="Lorenzo-Morales J."/>
            <person name="Bateman A."/>
            <person name="Chiu C.H."/>
            <person name="Tang P."/>
            <person name="Hegemann P."/>
            <person name="Fromm H."/>
            <person name="Raoult D."/>
            <person name="Greub G."/>
            <person name="Miranda-Saavedra D."/>
            <person name="Chen N."/>
            <person name="Nash P."/>
            <person name="Ginger M.L."/>
            <person name="Horn M."/>
            <person name="Schaap P."/>
            <person name="Caler L."/>
            <person name="Loftus B."/>
        </authorList>
    </citation>
    <scope>NUCLEOTIDE SEQUENCE [LARGE SCALE GENOMIC DNA]</scope>
    <source>
        <strain evidence="1 2">Neff</strain>
    </source>
</reference>
<organism evidence="1 2">
    <name type="scientific">Acanthamoeba castellanii (strain ATCC 30010 / Neff)</name>
    <dbReference type="NCBI Taxonomy" id="1257118"/>
    <lineage>
        <taxon>Eukaryota</taxon>
        <taxon>Amoebozoa</taxon>
        <taxon>Discosea</taxon>
        <taxon>Longamoebia</taxon>
        <taxon>Centramoebida</taxon>
        <taxon>Acanthamoebidae</taxon>
        <taxon>Acanthamoeba</taxon>
    </lineage>
</organism>
<dbReference type="VEuPathDB" id="AmoebaDB:ACA1_162520"/>
<name>L8GYP4_ACACF</name>
<dbReference type="AlphaFoldDB" id="L8GYP4"/>
<dbReference type="EMBL" id="KB007961">
    <property type="protein sequence ID" value="ELR18067.1"/>
    <property type="molecule type" value="Genomic_DNA"/>
</dbReference>
<protein>
    <recommendedName>
        <fullName evidence="3">DUF306 domain-containing protein</fullName>
    </recommendedName>
</protein>